<dbReference type="FunFam" id="3.40.20.10:FF:000043">
    <property type="entry name" value="macrophage-capping protein-like isoform X2"/>
    <property type="match status" value="1"/>
</dbReference>
<evidence type="ECO:0000256" key="4">
    <source>
        <dbReference type="ARBA" id="ARBA00022490"/>
    </source>
</evidence>
<dbReference type="CDD" id="cd11290">
    <property type="entry name" value="gelsolin_S1_like"/>
    <property type="match status" value="1"/>
</dbReference>
<evidence type="ECO:0000256" key="8">
    <source>
        <dbReference type="ARBA" id="ARBA00023212"/>
    </source>
</evidence>
<evidence type="ECO:0000259" key="12">
    <source>
        <dbReference type="Pfam" id="PF00626"/>
    </source>
</evidence>
<dbReference type="GO" id="GO:0005737">
    <property type="term" value="C:cytoplasm"/>
    <property type="evidence" value="ECO:0007669"/>
    <property type="project" value="TreeGrafter"/>
</dbReference>
<keyword evidence="6" id="KW-0106">Calcium</keyword>
<evidence type="ECO:0000256" key="2">
    <source>
        <dbReference type="ARBA" id="ARBA00008418"/>
    </source>
</evidence>
<name>A0A6J8CNK0_MYTCO</name>
<reference evidence="13 14" key="1">
    <citation type="submission" date="2020-06" db="EMBL/GenBank/DDBJ databases">
        <authorList>
            <person name="Li R."/>
            <person name="Bekaert M."/>
        </authorList>
    </citation>
    <scope>NUCLEOTIDE SEQUENCE [LARGE SCALE GENOMIC DNA]</scope>
    <source>
        <strain evidence="14">wild</strain>
    </source>
</reference>
<dbReference type="Pfam" id="PF00626">
    <property type="entry name" value="Gelsolin"/>
    <property type="match status" value="3"/>
</dbReference>
<dbReference type="InterPro" id="IPR007123">
    <property type="entry name" value="Gelsolin-like_dom"/>
</dbReference>
<proteinExistence type="inferred from homology"/>
<evidence type="ECO:0000256" key="3">
    <source>
        <dbReference type="ARBA" id="ARBA00022467"/>
    </source>
</evidence>
<dbReference type="Proteomes" id="UP000507470">
    <property type="component" value="Unassembled WGS sequence"/>
</dbReference>
<dbReference type="InterPro" id="IPR007122">
    <property type="entry name" value="Villin/Gelsolin"/>
</dbReference>
<dbReference type="GO" id="GO:0015629">
    <property type="term" value="C:actin cytoskeleton"/>
    <property type="evidence" value="ECO:0007669"/>
    <property type="project" value="TreeGrafter"/>
</dbReference>
<feature type="domain" description="Gelsolin-like" evidence="12">
    <location>
        <begin position="297"/>
        <end position="362"/>
    </location>
</feature>
<comment type="subcellular location">
    <subcellularLocation>
        <location evidence="1">Cytoplasm</location>
        <location evidence="1">Cytoskeleton</location>
    </subcellularLocation>
</comment>
<dbReference type="PANTHER" id="PTHR11977:SF130">
    <property type="entry name" value="SEVERIN"/>
    <property type="match status" value="1"/>
</dbReference>
<evidence type="ECO:0000256" key="7">
    <source>
        <dbReference type="ARBA" id="ARBA00023203"/>
    </source>
</evidence>
<evidence type="ECO:0000256" key="9">
    <source>
        <dbReference type="ARBA" id="ARBA00056258"/>
    </source>
</evidence>
<gene>
    <name evidence="13" type="ORF">MCOR_30986</name>
</gene>
<comment type="similarity">
    <text evidence="2">Belongs to the villin/gelsolin family.</text>
</comment>
<evidence type="ECO:0000256" key="1">
    <source>
        <dbReference type="ARBA" id="ARBA00004245"/>
    </source>
</evidence>
<dbReference type="Gene3D" id="3.40.20.10">
    <property type="entry name" value="Severin"/>
    <property type="match status" value="3"/>
</dbReference>
<dbReference type="InterPro" id="IPR029006">
    <property type="entry name" value="ADF-H/Gelsolin-like_dom_sf"/>
</dbReference>
<keyword evidence="4" id="KW-0963">Cytoplasm</keyword>
<evidence type="ECO:0000256" key="6">
    <source>
        <dbReference type="ARBA" id="ARBA00022837"/>
    </source>
</evidence>
<comment type="subunit">
    <text evidence="10">Interacts with actin monomers and filaments.</text>
</comment>
<protein>
    <recommendedName>
        <fullName evidence="11">Actin-modulator</fullName>
    </recommendedName>
</protein>
<dbReference type="PRINTS" id="PR00597">
    <property type="entry name" value="GELSOLIN"/>
</dbReference>
<dbReference type="AlphaFoldDB" id="A0A6J8CNK0"/>
<feature type="domain" description="Gelsolin-like" evidence="12">
    <location>
        <begin position="178"/>
        <end position="242"/>
    </location>
</feature>
<evidence type="ECO:0000256" key="10">
    <source>
        <dbReference type="ARBA" id="ARBA00063765"/>
    </source>
</evidence>
<dbReference type="PANTHER" id="PTHR11977">
    <property type="entry name" value="VILLIN"/>
    <property type="match status" value="1"/>
</dbReference>
<sequence length="368" mass="42394">MSGLRKAKKYDWKDSNMALFGSDTEKNVKKESALTEPAWKNAGKEVGLQIWRIVKFKVTNWAKDEYGSFYNGDSYIILNTYKNKDSDKLLYDVHFWIGKYSTQDEYGTAAYKTVELDTLLDGVPIQHREVQNNESSMFKAYFPSITLMEGGAETGFRSARQQAEIKRLLHFRGDKKGVVVQEILRKRSKLDSNDVYILDLGLQIYQWNGQNCNKDEKFKAMQYLQDLKSKRSGKASVETLDEVDTPDSHKFYSYLDQDDEEDDDDPTYEAQKFRKTLHRLSNESGDLQFSLVSDGTITRNDFKSQDVFIFDTQGEVFVWIGRRTSEDERKNGMAYAHKYLMGTDHPTVPITVLNEGQESMVFNSALGN</sequence>
<dbReference type="SMART" id="SM00262">
    <property type="entry name" value="GEL"/>
    <property type="match status" value="3"/>
</dbReference>
<evidence type="ECO:0000313" key="14">
    <source>
        <dbReference type="Proteomes" id="UP000507470"/>
    </source>
</evidence>
<keyword evidence="8" id="KW-0206">Cytoskeleton</keyword>
<accession>A0A6J8CNK0</accession>
<feature type="domain" description="Gelsolin-like" evidence="12">
    <location>
        <begin position="66"/>
        <end position="138"/>
    </location>
</feature>
<dbReference type="CDD" id="cd11292">
    <property type="entry name" value="gelsolin_S3_like"/>
    <property type="match status" value="1"/>
</dbReference>
<evidence type="ECO:0000256" key="11">
    <source>
        <dbReference type="ARBA" id="ARBA00083856"/>
    </source>
</evidence>
<comment type="function">
    <text evidence="9">Calcium-regulated protein that binds to the plus (or barbed) ends of actin monomers or filaments, preventing monomer exchange (end-blocking or capping). Can promote the assembly of monomers into filaments (nucleation) as well as sever existing filaments.</text>
</comment>
<keyword evidence="7" id="KW-0009">Actin-binding</keyword>
<keyword evidence="14" id="KW-1185">Reference proteome</keyword>
<dbReference type="SUPFAM" id="SSF55753">
    <property type="entry name" value="Actin depolymerizing proteins"/>
    <property type="match status" value="3"/>
</dbReference>
<keyword evidence="5" id="KW-0677">Repeat</keyword>
<dbReference type="GO" id="GO:0008154">
    <property type="term" value="P:actin polymerization or depolymerization"/>
    <property type="evidence" value="ECO:0007669"/>
    <property type="project" value="TreeGrafter"/>
</dbReference>
<dbReference type="CDD" id="cd11289">
    <property type="entry name" value="gelsolin_S2_like"/>
    <property type="match status" value="1"/>
</dbReference>
<dbReference type="GO" id="GO:0051015">
    <property type="term" value="F:actin filament binding"/>
    <property type="evidence" value="ECO:0007669"/>
    <property type="project" value="InterPro"/>
</dbReference>
<dbReference type="GO" id="GO:0051693">
    <property type="term" value="P:actin filament capping"/>
    <property type="evidence" value="ECO:0007669"/>
    <property type="project" value="UniProtKB-KW"/>
</dbReference>
<dbReference type="EMBL" id="CACVKT020005614">
    <property type="protein sequence ID" value="CAC5396430.1"/>
    <property type="molecule type" value="Genomic_DNA"/>
</dbReference>
<evidence type="ECO:0000256" key="5">
    <source>
        <dbReference type="ARBA" id="ARBA00022737"/>
    </source>
</evidence>
<evidence type="ECO:0000313" key="13">
    <source>
        <dbReference type="EMBL" id="CAC5396430.1"/>
    </source>
</evidence>
<keyword evidence="3" id="KW-0117">Actin capping</keyword>
<dbReference type="OrthoDB" id="6375767at2759"/>
<organism evidence="13 14">
    <name type="scientific">Mytilus coruscus</name>
    <name type="common">Sea mussel</name>
    <dbReference type="NCBI Taxonomy" id="42192"/>
    <lineage>
        <taxon>Eukaryota</taxon>
        <taxon>Metazoa</taxon>
        <taxon>Spiralia</taxon>
        <taxon>Lophotrochozoa</taxon>
        <taxon>Mollusca</taxon>
        <taxon>Bivalvia</taxon>
        <taxon>Autobranchia</taxon>
        <taxon>Pteriomorphia</taxon>
        <taxon>Mytilida</taxon>
        <taxon>Mytiloidea</taxon>
        <taxon>Mytilidae</taxon>
        <taxon>Mytilinae</taxon>
        <taxon>Mytilus</taxon>
    </lineage>
</organism>